<dbReference type="InterPro" id="IPR050121">
    <property type="entry name" value="Cytochrome_P450_monoxygenase"/>
</dbReference>
<evidence type="ECO:0000256" key="4">
    <source>
        <dbReference type="ARBA" id="ARBA00022723"/>
    </source>
</evidence>
<dbReference type="Gene3D" id="1.10.630.10">
    <property type="entry name" value="Cytochrome P450"/>
    <property type="match status" value="1"/>
</dbReference>
<proteinExistence type="predicted"/>
<dbReference type="OrthoDB" id="10029320at2759"/>
<dbReference type="GO" id="GO:0004497">
    <property type="term" value="F:monooxygenase activity"/>
    <property type="evidence" value="ECO:0007669"/>
    <property type="project" value="UniProtKB-KW"/>
</dbReference>
<evidence type="ECO:0000256" key="8">
    <source>
        <dbReference type="PIRSR" id="PIRSR602401-1"/>
    </source>
</evidence>
<evidence type="ECO:0000256" key="2">
    <source>
        <dbReference type="ARBA" id="ARBA00005179"/>
    </source>
</evidence>
<dbReference type="InterPro" id="IPR001128">
    <property type="entry name" value="Cyt_P450"/>
</dbReference>
<dbReference type="CDD" id="cd11051">
    <property type="entry name" value="CYP59-like"/>
    <property type="match status" value="1"/>
</dbReference>
<keyword evidence="5" id="KW-0560">Oxidoreductase</keyword>
<dbReference type="InterPro" id="IPR002401">
    <property type="entry name" value="Cyt_P450_E_grp-I"/>
</dbReference>
<dbReference type="GO" id="GO:0005506">
    <property type="term" value="F:iron ion binding"/>
    <property type="evidence" value="ECO:0007669"/>
    <property type="project" value="InterPro"/>
</dbReference>
<dbReference type="EMBL" id="KZ805452">
    <property type="protein sequence ID" value="PVH96865.1"/>
    <property type="molecule type" value="Genomic_DNA"/>
</dbReference>
<evidence type="ECO:0000313" key="9">
    <source>
        <dbReference type="EMBL" id="PVH96865.1"/>
    </source>
</evidence>
<reference evidence="9 10" key="1">
    <citation type="journal article" date="2018" name="Sci. Rep.">
        <title>Comparative genomics provides insights into the lifestyle and reveals functional heterogeneity of dark septate endophytic fungi.</title>
        <authorList>
            <person name="Knapp D.G."/>
            <person name="Nemeth J.B."/>
            <person name="Barry K."/>
            <person name="Hainaut M."/>
            <person name="Henrissat B."/>
            <person name="Johnson J."/>
            <person name="Kuo A."/>
            <person name="Lim J.H.P."/>
            <person name="Lipzen A."/>
            <person name="Nolan M."/>
            <person name="Ohm R.A."/>
            <person name="Tamas L."/>
            <person name="Grigoriev I.V."/>
            <person name="Spatafora J.W."/>
            <person name="Nagy L.G."/>
            <person name="Kovacs G.M."/>
        </authorList>
    </citation>
    <scope>NUCLEOTIDE SEQUENCE [LARGE SCALE GENOMIC DNA]</scope>
    <source>
        <strain evidence="9 10">DSE2036</strain>
    </source>
</reference>
<keyword evidence="10" id="KW-1185">Reference proteome</keyword>
<dbReference type="SUPFAM" id="SSF48264">
    <property type="entry name" value="Cytochrome P450"/>
    <property type="match status" value="1"/>
</dbReference>
<gene>
    <name evidence="9" type="ORF">DM02DRAFT_686747</name>
</gene>
<protein>
    <submittedName>
        <fullName evidence="9">Putative cytochrome P450</fullName>
    </submittedName>
</protein>
<keyword evidence="3 8" id="KW-0349">Heme</keyword>
<organism evidence="9 10">
    <name type="scientific">Periconia macrospinosa</name>
    <dbReference type="NCBI Taxonomy" id="97972"/>
    <lineage>
        <taxon>Eukaryota</taxon>
        <taxon>Fungi</taxon>
        <taxon>Dikarya</taxon>
        <taxon>Ascomycota</taxon>
        <taxon>Pezizomycotina</taxon>
        <taxon>Dothideomycetes</taxon>
        <taxon>Pleosporomycetidae</taxon>
        <taxon>Pleosporales</taxon>
        <taxon>Massarineae</taxon>
        <taxon>Periconiaceae</taxon>
        <taxon>Periconia</taxon>
    </lineage>
</organism>
<dbReference type="PRINTS" id="PR00463">
    <property type="entry name" value="EP450I"/>
</dbReference>
<evidence type="ECO:0000256" key="7">
    <source>
        <dbReference type="ARBA" id="ARBA00023033"/>
    </source>
</evidence>
<keyword evidence="6 8" id="KW-0408">Iron</keyword>
<dbReference type="Proteomes" id="UP000244855">
    <property type="component" value="Unassembled WGS sequence"/>
</dbReference>
<evidence type="ECO:0000256" key="1">
    <source>
        <dbReference type="ARBA" id="ARBA00001971"/>
    </source>
</evidence>
<dbReference type="InterPro" id="IPR036396">
    <property type="entry name" value="Cyt_P450_sf"/>
</dbReference>
<dbReference type="PANTHER" id="PTHR24305">
    <property type="entry name" value="CYTOCHROME P450"/>
    <property type="match status" value="1"/>
</dbReference>
<keyword evidence="4 8" id="KW-0479">Metal-binding</keyword>
<sequence>MTAITWVTAASVLAVTIVGSFVRKAYVHRSKINELRKQGVAMPKGWSWFTGHLLILQKYVDKLPPDANVNLAMAELAREHHDTEIFLMDFWPVYPPLLMVYDPDAAVQVSTKYNLPKTSMHLQFMKPITGGPNLISMSDQEWKTWRSLFNPGFSTGAMAESVPHIVKSVQVLEKILEEKTRQGVVFLDDLTTRMTMDVIMKLTLGADIDYQRSENALATALGYITRWHSFWDPRVLMHPLRPFIQKYFGRIMNNLIRKELEKRFIEIKEETVHRELVKSEKRMVAKSVVTLAIEAYVAENKDTDLIHKPKLEEYFARYATYQIRLFLFAGNDTTSSTMVFVYHLLSQHPEALKAIREEHDRVFGTDIDQAAQLLVQRPSILSECSYTMAVIKETLRLYPPAATMRAGRSGVSLTDRNGNRYPMDYVGATILHPAVHRNPRVWPQPHNFMPERFLVGQEHGLFPYPPAFRPFEQGPRNCIGQTLVWNEIQIALVLTIRKFDITPRYEEWDAIRNIGIFERLKAKFVGEPVKTVHGDRAYQTEKAGTHPADGYPCRVSMSKWRKPS</sequence>
<name>A0A2V1DFP8_9PLEO</name>
<evidence type="ECO:0000256" key="5">
    <source>
        <dbReference type="ARBA" id="ARBA00023002"/>
    </source>
</evidence>
<dbReference type="GO" id="GO:0016705">
    <property type="term" value="F:oxidoreductase activity, acting on paired donors, with incorporation or reduction of molecular oxygen"/>
    <property type="evidence" value="ECO:0007669"/>
    <property type="project" value="InterPro"/>
</dbReference>
<feature type="binding site" description="axial binding residue" evidence="8">
    <location>
        <position position="478"/>
    </location>
    <ligand>
        <name>heme</name>
        <dbReference type="ChEBI" id="CHEBI:30413"/>
    </ligand>
    <ligandPart>
        <name>Fe</name>
        <dbReference type="ChEBI" id="CHEBI:18248"/>
    </ligandPart>
</feature>
<comment type="cofactor">
    <cofactor evidence="1 8">
        <name>heme</name>
        <dbReference type="ChEBI" id="CHEBI:30413"/>
    </cofactor>
</comment>
<dbReference type="Pfam" id="PF00067">
    <property type="entry name" value="p450"/>
    <property type="match status" value="1"/>
</dbReference>
<dbReference type="GO" id="GO:0020037">
    <property type="term" value="F:heme binding"/>
    <property type="evidence" value="ECO:0007669"/>
    <property type="project" value="InterPro"/>
</dbReference>
<accession>A0A2V1DFP8</accession>
<evidence type="ECO:0000256" key="3">
    <source>
        <dbReference type="ARBA" id="ARBA00022617"/>
    </source>
</evidence>
<dbReference type="STRING" id="97972.A0A2V1DFP8"/>
<evidence type="ECO:0000256" key="6">
    <source>
        <dbReference type="ARBA" id="ARBA00023004"/>
    </source>
</evidence>
<keyword evidence="7" id="KW-0503">Monooxygenase</keyword>
<evidence type="ECO:0000313" key="10">
    <source>
        <dbReference type="Proteomes" id="UP000244855"/>
    </source>
</evidence>
<dbReference type="AlphaFoldDB" id="A0A2V1DFP8"/>
<comment type="pathway">
    <text evidence="2">Secondary metabolite biosynthesis.</text>
</comment>
<dbReference type="PANTHER" id="PTHR24305:SF107">
    <property type="entry name" value="P450, PUTATIVE (EUROFUNG)-RELATED"/>
    <property type="match status" value="1"/>
</dbReference>
<dbReference type="PRINTS" id="PR00385">
    <property type="entry name" value="P450"/>
</dbReference>